<comment type="subcellular location">
    <subcellularLocation>
        <location evidence="1 7">Cell membrane</location>
        <topology evidence="1 7">Multi-pass membrane protein</topology>
    </subcellularLocation>
</comment>
<evidence type="ECO:0000313" key="12">
    <source>
        <dbReference type="Proteomes" id="UP000029278"/>
    </source>
</evidence>
<dbReference type="PANTHER" id="PTHR30193">
    <property type="entry name" value="ABC TRANSPORTER PERMEASE PROTEIN"/>
    <property type="match status" value="1"/>
</dbReference>
<dbReference type="PANTHER" id="PTHR30193:SF41">
    <property type="entry name" value="DIACETYLCHITOBIOSE UPTAKE SYSTEM PERMEASE PROTEIN NGCF"/>
    <property type="match status" value="1"/>
</dbReference>
<dbReference type="InterPro" id="IPR051393">
    <property type="entry name" value="ABC_transporter_permease"/>
</dbReference>
<evidence type="ECO:0000256" key="3">
    <source>
        <dbReference type="ARBA" id="ARBA00022475"/>
    </source>
</evidence>
<dbReference type="STRING" id="44252.DJ90_4145"/>
<keyword evidence="4 7" id="KW-0812">Transmembrane</keyword>
<keyword evidence="6 7" id="KW-0472">Membrane</keyword>
<dbReference type="Proteomes" id="UP000442469">
    <property type="component" value="Unassembled WGS sequence"/>
</dbReference>
<keyword evidence="2 7" id="KW-0813">Transport</keyword>
<reference evidence="11 13" key="2">
    <citation type="submission" date="2019-11" db="EMBL/GenBank/DDBJ databases">
        <title>Draft genome sequences of five Paenibacillus species of dairy origin.</title>
        <authorList>
            <person name="Olajide A.M."/>
            <person name="Chen S."/>
            <person name="Lapointe G."/>
        </authorList>
    </citation>
    <scope>NUCLEOTIDE SEQUENCE [LARGE SCALE GENOMIC DNA]</scope>
    <source>
        <strain evidence="11 13">3CT49</strain>
    </source>
</reference>
<feature type="transmembrane region" description="Helical" evidence="7">
    <location>
        <begin position="230"/>
        <end position="249"/>
    </location>
</feature>
<dbReference type="EMBL" id="WNZZ01000020">
    <property type="protein sequence ID" value="MUG25017.1"/>
    <property type="molecule type" value="Genomic_DNA"/>
</dbReference>
<reference evidence="10 12" key="1">
    <citation type="submission" date="2014-04" db="EMBL/GenBank/DDBJ databases">
        <authorList>
            <person name="Bishop-Lilly K.A."/>
            <person name="Broomall S.M."/>
            <person name="Chain P.S."/>
            <person name="Chertkov O."/>
            <person name="Coyne S.R."/>
            <person name="Daligault H.E."/>
            <person name="Davenport K.W."/>
            <person name="Erkkila T."/>
            <person name="Frey K.G."/>
            <person name="Gibbons H.S."/>
            <person name="Gu W."/>
            <person name="Jaissle J."/>
            <person name="Johnson S.L."/>
            <person name="Koroleva G.I."/>
            <person name="Ladner J.T."/>
            <person name="Lo C.-C."/>
            <person name="Minogue T.D."/>
            <person name="Munk C."/>
            <person name="Palacios G.F."/>
            <person name="Redden C.L."/>
            <person name="Rosenzweig C.N."/>
            <person name="Scholz M.B."/>
            <person name="Teshima H."/>
            <person name="Xu Y."/>
        </authorList>
    </citation>
    <scope>NUCLEOTIDE SEQUENCE [LARGE SCALE GENOMIC DNA]</scope>
    <source>
        <strain evidence="10 12">8244</strain>
    </source>
</reference>
<sequence length="316" mass="35311">MGETAYSPESGERRNVKPAPAPGVQTAPRRGSNWKKYMMGYLFLVPAIAIFIVFLWVPIVKGMIYSFYHIDFVNGNTFVGLDNYIKVLNNPDVLLSIRNTLYYMLLCLVIGFWVPIAASIAISELKFFQGFARIAAYLPYVVPGVVLYGLWRWMYDPVGPINALLGVFGADPIAFVSDPKWSMVSLVFMETWQQFGSAMLIYLAGVLSIPRDWYEAAEIDGAGVWSRIRYITLPSLRNLIVLMLILQLIGTSQAYQSQLAMLDGGPNKATLTYALLTVKYAFTQLDYGAGTALGVLMFLVLAVLGIAQFKLNREEY</sequence>
<protein>
    <submittedName>
        <fullName evidence="11">ABC transporter permease subunit</fullName>
    </submittedName>
    <submittedName>
        <fullName evidence="10">Binding--dependent transport system inner membrane component family protein</fullName>
    </submittedName>
</protein>
<keyword evidence="5 7" id="KW-1133">Transmembrane helix</keyword>
<dbReference type="PATRIC" id="fig|44252.3.peg.4121"/>
<feature type="transmembrane region" description="Helical" evidence="7">
    <location>
        <begin position="134"/>
        <end position="151"/>
    </location>
</feature>
<evidence type="ECO:0000256" key="6">
    <source>
        <dbReference type="ARBA" id="ARBA00023136"/>
    </source>
</evidence>
<evidence type="ECO:0000313" key="11">
    <source>
        <dbReference type="EMBL" id="MUG25017.1"/>
    </source>
</evidence>
<dbReference type="PROSITE" id="PS50928">
    <property type="entry name" value="ABC_TM1"/>
    <property type="match status" value="1"/>
</dbReference>
<accession>A0A090Z5B3</accession>
<dbReference type="CDD" id="cd06261">
    <property type="entry name" value="TM_PBP2"/>
    <property type="match status" value="1"/>
</dbReference>
<feature type="domain" description="ABC transmembrane type-1" evidence="9">
    <location>
        <begin position="97"/>
        <end position="308"/>
    </location>
</feature>
<dbReference type="Pfam" id="PF00528">
    <property type="entry name" value="BPD_transp_1"/>
    <property type="match status" value="1"/>
</dbReference>
<evidence type="ECO:0000313" key="10">
    <source>
        <dbReference type="EMBL" id="KFN06474.1"/>
    </source>
</evidence>
<evidence type="ECO:0000256" key="4">
    <source>
        <dbReference type="ARBA" id="ARBA00022692"/>
    </source>
</evidence>
<dbReference type="AlphaFoldDB" id="A0A090Z5B3"/>
<dbReference type="GO" id="GO:0055085">
    <property type="term" value="P:transmembrane transport"/>
    <property type="evidence" value="ECO:0007669"/>
    <property type="project" value="InterPro"/>
</dbReference>
<feature type="transmembrane region" description="Helical" evidence="7">
    <location>
        <begin position="101"/>
        <end position="122"/>
    </location>
</feature>
<gene>
    <name evidence="10" type="ORF">DJ90_4145</name>
    <name evidence="11" type="ORF">GNQ08_21870</name>
</gene>
<dbReference type="InterPro" id="IPR035906">
    <property type="entry name" value="MetI-like_sf"/>
</dbReference>
<dbReference type="Proteomes" id="UP000029278">
    <property type="component" value="Unassembled WGS sequence"/>
</dbReference>
<keyword evidence="12" id="KW-1185">Reference proteome</keyword>
<feature type="transmembrane region" description="Helical" evidence="7">
    <location>
        <begin position="287"/>
        <end position="307"/>
    </location>
</feature>
<comment type="caution">
    <text evidence="10">The sequence shown here is derived from an EMBL/GenBank/DDBJ whole genome shotgun (WGS) entry which is preliminary data.</text>
</comment>
<evidence type="ECO:0000313" key="13">
    <source>
        <dbReference type="Proteomes" id="UP000442469"/>
    </source>
</evidence>
<dbReference type="GO" id="GO:0005886">
    <property type="term" value="C:plasma membrane"/>
    <property type="evidence" value="ECO:0007669"/>
    <property type="project" value="UniProtKB-SubCell"/>
</dbReference>
<dbReference type="EMBL" id="JMQA01000037">
    <property type="protein sequence ID" value="KFN06474.1"/>
    <property type="molecule type" value="Genomic_DNA"/>
</dbReference>
<proteinExistence type="inferred from homology"/>
<dbReference type="Gene3D" id="1.10.3720.10">
    <property type="entry name" value="MetI-like"/>
    <property type="match status" value="1"/>
</dbReference>
<dbReference type="SUPFAM" id="SSF161098">
    <property type="entry name" value="MetI-like"/>
    <property type="match status" value="1"/>
</dbReference>
<evidence type="ECO:0000256" key="8">
    <source>
        <dbReference type="SAM" id="MobiDB-lite"/>
    </source>
</evidence>
<feature type="transmembrane region" description="Helical" evidence="7">
    <location>
        <begin position="39"/>
        <end position="59"/>
    </location>
</feature>
<feature type="region of interest" description="Disordered" evidence="8">
    <location>
        <begin position="1"/>
        <end position="28"/>
    </location>
</feature>
<dbReference type="InterPro" id="IPR000515">
    <property type="entry name" value="MetI-like"/>
</dbReference>
<evidence type="ECO:0000256" key="1">
    <source>
        <dbReference type="ARBA" id="ARBA00004651"/>
    </source>
</evidence>
<evidence type="ECO:0000256" key="5">
    <source>
        <dbReference type="ARBA" id="ARBA00022989"/>
    </source>
</evidence>
<dbReference type="HOGENOM" id="CLU_016047_0_2_9"/>
<evidence type="ECO:0000256" key="7">
    <source>
        <dbReference type="RuleBase" id="RU363032"/>
    </source>
</evidence>
<dbReference type="OrthoDB" id="9788108at2"/>
<name>A0A090Z5B3_PAEMA</name>
<feature type="transmembrane region" description="Helical" evidence="7">
    <location>
        <begin position="191"/>
        <end position="209"/>
    </location>
</feature>
<evidence type="ECO:0000259" key="9">
    <source>
        <dbReference type="PROSITE" id="PS50928"/>
    </source>
</evidence>
<evidence type="ECO:0000256" key="2">
    <source>
        <dbReference type="ARBA" id="ARBA00022448"/>
    </source>
</evidence>
<comment type="similarity">
    <text evidence="7">Belongs to the binding-protein-dependent transport system permease family.</text>
</comment>
<keyword evidence="3" id="KW-1003">Cell membrane</keyword>
<organism evidence="10 12">
    <name type="scientific">Paenibacillus macerans</name>
    <name type="common">Bacillus macerans</name>
    <dbReference type="NCBI Taxonomy" id="44252"/>
    <lineage>
        <taxon>Bacteria</taxon>
        <taxon>Bacillati</taxon>
        <taxon>Bacillota</taxon>
        <taxon>Bacilli</taxon>
        <taxon>Bacillales</taxon>
        <taxon>Paenibacillaceae</taxon>
        <taxon>Paenibacillus</taxon>
    </lineage>
</organism>